<evidence type="ECO:0000256" key="6">
    <source>
        <dbReference type="PIRNR" id="PIRNR002854"/>
    </source>
</evidence>
<comment type="similarity">
    <text evidence="6">Belongs to the nlpA lipoprotein family.</text>
</comment>
<dbReference type="PROSITE" id="PS51257">
    <property type="entry name" value="PROKAR_LIPOPROTEIN"/>
    <property type="match status" value="1"/>
</dbReference>
<reference evidence="9" key="1">
    <citation type="submission" date="2022-12" db="EMBL/GenBank/DDBJ databases">
        <title>Description and comparative metabolic analysis of Aerococcus sp. nov., isolated from the feces of a pig.</title>
        <authorList>
            <person name="Chang Y.-H."/>
        </authorList>
    </citation>
    <scope>NUCLEOTIDE SEQUENCE</scope>
    <source>
        <strain evidence="9">YH-aer222</strain>
    </source>
</reference>
<keyword evidence="5 6" id="KW-0449">Lipoprotein</keyword>
<proteinExistence type="inferred from homology"/>
<evidence type="ECO:0000256" key="2">
    <source>
        <dbReference type="ARBA" id="ARBA00022729"/>
    </source>
</evidence>
<protein>
    <recommendedName>
        <fullName evidence="6">Lipoprotein</fullName>
    </recommendedName>
</protein>
<dbReference type="Pfam" id="PF03180">
    <property type="entry name" value="Lipoprotein_9"/>
    <property type="match status" value="1"/>
</dbReference>
<comment type="subcellular location">
    <subcellularLocation>
        <location evidence="1">Membrane</location>
        <topology evidence="1">Lipid-anchor</topology>
    </subcellularLocation>
</comment>
<dbReference type="PANTHER" id="PTHR30429">
    <property type="entry name" value="D-METHIONINE-BINDING LIPOPROTEIN METQ"/>
    <property type="match status" value="1"/>
</dbReference>
<dbReference type="RefSeq" id="WP_268752366.1">
    <property type="nucleotide sequence ID" value="NZ_JAPRFQ010000002.1"/>
</dbReference>
<keyword evidence="4" id="KW-0564">Palmitate</keyword>
<feature type="signal peptide" evidence="8">
    <location>
        <begin position="1"/>
        <end position="19"/>
    </location>
</feature>
<evidence type="ECO:0000256" key="4">
    <source>
        <dbReference type="ARBA" id="ARBA00023139"/>
    </source>
</evidence>
<name>A0A9X3FQL8_9LACT</name>
<keyword evidence="3" id="KW-0472">Membrane</keyword>
<feature type="lipid moiety-binding region" description="S-diacylglycerol cysteine" evidence="7">
    <location>
        <position position="21"/>
    </location>
</feature>
<dbReference type="PIRSF" id="PIRSF002854">
    <property type="entry name" value="MetQ"/>
    <property type="match status" value="1"/>
</dbReference>
<keyword evidence="10" id="KW-1185">Reference proteome</keyword>
<keyword evidence="2 8" id="KW-0732">Signal</keyword>
<dbReference type="InterPro" id="IPR004872">
    <property type="entry name" value="Lipoprotein_NlpA"/>
</dbReference>
<evidence type="ECO:0000256" key="5">
    <source>
        <dbReference type="ARBA" id="ARBA00023288"/>
    </source>
</evidence>
<evidence type="ECO:0000313" key="9">
    <source>
        <dbReference type="EMBL" id="MCZ0726039.1"/>
    </source>
</evidence>
<sequence length="300" mass="32304">MKKWLKATSVLLASTAILAACGASNNDTNDQADSGSSEDQTYSIGVVGDVEREVWEDVAKRLEEKEGISLDVVVFDDYVQPNSALADDSLDLNAFQHLAFLNDYLESSGEDLTPVGYTYVSPMAAYSNEYDSLDDLQDGDEVVIPNDATNGGRALLLLELAGVIDIKDDAGISPTVSDIESNDKNIKITEVDAAQVPRSLGDAAAVIANTNYAVDAGLVPDKDGIFVDTDDLSQVGSQYKCAIAVKAEDTDQDWVQKIVAEYQTPETEEKIKEVTSGADQKAWTDNDDIKADFAQVQENA</sequence>
<evidence type="ECO:0000256" key="7">
    <source>
        <dbReference type="PIRSR" id="PIRSR002854-1"/>
    </source>
</evidence>
<dbReference type="EMBL" id="JAPRFR010000002">
    <property type="protein sequence ID" value="MCZ0726039.1"/>
    <property type="molecule type" value="Genomic_DNA"/>
</dbReference>
<dbReference type="Proteomes" id="UP001146670">
    <property type="component" value="Unassembled WGS sequence"/>
</dbReference>
<gene>
    <name evidence="9" type="ORF">OW157_05565</name>
</gene>
<dbReference type="PANTHER" id="PTHR30429:SF1">
    <property type="entry name" value="D-METHIONINE-BINDING LIPOPROTEIN METQ-RELATED"/>
    <property type="match status" value="1"/>
</dbReference>
<evidence type="ECO:0000256" key="1">
    <source>
        <dbReference type="ARBA" id="ARBA00004635"/>
    </source>
</evidence>
<evidence type="ECO:0000256" key="8">
    <source>
        <dbReference type="SAM" id="SignalP"/>
    </source>
</evidence>
<comment type="caution">
    <text evidence="9">The sequence shown here is derived from an EMBL/GenBank/DDBJ whole genome shotgun (WGS) entry which is preliminary data.</text>
</comment>
<dbReference type="SUPFAM" id="SSF53850">
    <property type="entry name" value="Periplasmic binding protein-like II"/>
    <property type="match status" value="1"/>
</dbReference>
<accession>A0A9X3FQL8</accession>
<dbReference type="AlphaFoldDB" id="A0A9X3FQL8"/>
<evidence type="ECO:0000256" key="3">
    <source>
        <dbReference type="ARBA" id="ARBA00023136"/>
    </source>
</evidence>
<organism evidence="9 10">
    <name type="scientific">Aerococcus kribbianus</name>
    <dbReference type="NCBI Taxonomy" id="2999064"/>
    <lineage>
        <taxon>Bacteria</taxon>
        <taxon>Bacillati</taxon>
        <taxon>Bacillota</taxon>
        <taxon>Bacilli</taxon>
        <taxon>Lactobacillales</taxon>
        <taxon>Aerococcaceae</taxon>
        <taxon>Aerococcus</taxon>
    </lineage>
</organism>
<dbReference type="Gene3D" id="3.40.190.10">
    <property type="entry name" value="Periplasmic binding protein-like II"/>
    <property type="match status" value="2"/>
</dbReference>
<dbReference type="GO" id="GO:0016020">
    <property type="term" value="C:membrane"/>
    <property type="evidence" value="ECO:0007669"/>
    <property type="project" value="UniProtKB-SubCell"/>
</dbReference>
<evidence type="ECO:0000313" key="10">
    <source>
        <dbReference type="Proteomes" id="UP001146670"/>
    </source>
</evidence>
<feature type="chain" id="PRO_5040755114" description="Lipoprotein" evidence="8">
    <location>
        <begin position="20"/>
        <end position="300"/>
    </location>
</feature>